<evidence type="ECO:0000313" key="8">
    <source>
        <dbReference type="Proteomes" id="UP000184010"/>
    </source>
</evidence>
<proteinExistence type="inferred from homology"/>
<dbReference type="InterPro" id="IPR029063">
    <property type="entry name" value="SAM-dependent_MTases_sf"/>
</dbReference>
<dbReference type="SUPFAM" id="SSF53335">
    <property type="entry name" value="S-adenosyl-L-methionine-dependent methyltransferases"/>
    <property type="match status" value="1"/>
</dbReference>
<dbReference type="Gene3D" id="2.40.50.1070">
    <property type="match status" value="1"/>
</dbReference>
<sequence>MSKNSMDTKPMVKKSADTHRPITIECLRLSSDGSGVGYHEGKATFVSGLLPGETGQIRIVEEKKNWQRGQLLSFCKTSAERMEPPCSVFGRCGGCQLQHLNYAQTLLWKKRWVEDALTRIGKIPLEKVTVHPTLGMDEPWRYRNKARLHRGEGNTLGYYQEKSKATVPFTDCLLLSESMNRWVREAETLLGQQDKSFFPDLNALTFRENSRGEGMLILDSLKDAQGAEIWAEMGGRIRSVWSINSSGEPEQIVGQREFTEDVLGAEFKISPLAFLQVNSVQTRKLYNRVLDWAELSAEKVVWDLYCGIGTITLALAAKAKKVWGIEENPYAVEDARENAKRNRVNNVEFMAGKVEDTFQQISDCPHIVVLDPPRAGAHRKVLEGLLELKPEQIIYVSCDPGTLARDLGILQNGGYQVAEVQPVDMFPWTVSVETVCLLSSKINGFGQ</sequence>
<evidence type="ECO:0000256" key="3">
    <source>
        <dbReference type="ARBA" id="ARBA00022691"/>
    </source>
</evidence>
<dbReference type="InterPro" id="IPR012340">
    <property type="entry name" value="NA-bd_OB-fold"/>
</dbReference>
<dbReference type="PANTHER" id="PTHR11061:SF30">
    <property type="entry name" value="TRNA (URACIL(54)-C(5))-METHYLTRANSFERASE"/>
    <property type="match status" value="1"/>
</dbReference>
<dbReference type="EMBL" id="FRDN01000023">
    <property type="protein sequence ID" value="SHN88232.1"/>
    <property type="molecule type" value="Genomic_DNA"/>
</dbReference>
<dbReference type="PROSITE" id="PS01230">
    <property type="entry name" value="TRMA_1"/>
    <property type="match status" value="1"/>
</dbReference>
<reference evidence="8" key="1">
    <citation type="submission" date="2016-12" db="EMBL/GenBank/DDBJ databases">
        <authorList>
            <person name="Varghese N."/>
            <person name="Submissions S."/>
        </authorList>
    </citation>
    <scope>NUCLEOTIDE SEQUENCE [LARGE SCALE GENOMIC DNA]</scope>
    <source>
        <strain evidence="8">DSM 11544</strain>
    </source>
</reference>
<dbReference type="Proteomes" id="UP000184010">
    <property type="component" value="Unassembled WGS sequence"/>
</dbReference>
<dbReference type="SUPFAM" id="SSF50249">
    <property type="entry name" value="Nucleic acid-binding proteins"/>
    <property type="match status" value="1"/>
</dbReference>
<comment type="similarity">
    <text evidence="4">Belongs to the class I-like SAM-binding methyltransferase superfamily. RNA M5U methyltransferase family.</text>
</comment>
<accession>A0A1M7UZ67</accession>
<feature type="binding site" evidence="4">
    <location>
        <position position="326"/>
    </location>
    <ligand>
        <name>S-adenosyl-L-methionine</name>
        <dbReference type="ChEBI" id="CHEBI:59789"/>
    </ligand>
</feature>
<feature type="binding site" evidence="4">
    <location>
        <position position="305"/>
    </location>
    <ligand>
        <name>S-adenosyl-L-methionine</name>
        <dbReference type="ChEBI" id="CHEBI:59789"/>
    </ligand>
</feature>
<dbReference type="PROSITE" id="PS50926">
    <property type="entry name" value="TRAM"/>
    <property type="match status" value="1"/>
</dbReference>
<dbReference type="InterPro" id="IPR010280">
    <property type="entry name" value="U5_MeTrfase_fam"/>
</dbReference>
<dbReference type="AlphaFoldDB" id="A0A1M7UZ67"/>
<feature type="domain" description="TRAM" evidence="6">
    <location>
        <begin position="13"/>
        <end position="73"/>
    </location>
</feature>
<feature type="binding site" evidence="4">
    <location>
        <position position="371"/>
    </location>
    <ligand>
        <name>S-adenosyl-L-methionine</name>
        <dbReference type="ChEBI" id="CHEBI:59789"/>
    </ligand>
</feature>
<gene>
    <name evidence="7" type="ORF">SAMN02745215_05226</name>
</gene>
<evidence type="ECO:0000256" key="5">
    <source>
        <dbReference type="PROSITE-ProRule" id="PRU10015"/>
    </source>
</evidence>
<feature type="active site" description="Nucleophile" evidence="4">
    <location>
        <position position="398"/>
    </location>
</feature>
<protein>
    <submittedName>
        <fullName evidence="7">23S rRNA m(5)U-1939 methyltransferase</fullName>
    </submittedName>
</protein>
<evidence type="ECO:0000256" key="2">
    <source>
        <dbReference type="ARBA" id="ARBA00022679"/>
    </source>
</evidence>
<name>A0A1M7UZ67_9FIRM</name>
<dbReference type="InterPro" id="IPR030390">
    <property type="entry name" value="MeTrfase_TrmA_AS"/>
</dbReference>
<organism evidence="7 8">
    <name type="scientific">Desulfitobacterium chlororespirans DSM 11544</name>
    <dbReference type="NCBI Taxonomy" id="1121395"/>
    <lineage>
        <taxon>Bacteria</taxon>
        <taxon>Bacillati</taxon>
        <taxon>Bacillota</taxon>
        <taxon>Clostridia</taxon>
        <taxon>Eubacteriales</taxon>
        <taxon>Desulfitobacteriaceae</taxon>
        <taxon>Desulfitobacterium</taxon>
    </lineage>
</organism>
<dbReference type="Gene3D" id="2.40.50.140">
    <property type="entry name" value="Nucleic acid-binding proteins"/>
    <property type="match status" value="1"/>
</dbReference>
<keyword evidence="3 4" id="KW-0949">S-adenosyl-L-methionine</keyword>
<keyword evidence="1 4" id="KW-0489">Methyltransferase</keyword>
<evidence type="ECO:0000256" key="1">
    <source>
        <dbReference type="ARBA" id="ARBA00022603"/>
    </source>
</evidence>
<dbReference type="Pfam" id="PF01938">
    <property type="entry name" value="TRAM"/>
    <property type="match status" value="1"/>
</dbReference>
<dbReference type="Gene3D" id="3.40.50.150">
    <property type="entry name" value="Vaccinia Virus protein VP39"/>
    <property type="match status" value="1"/>
</dbReference>
<keyword evidence="2 4" id="KW-0808">Transferase</keyword>
<feature type="active site" evidence="5">
    <location>
        <position position="398"/>
    </location>
</feature>
<dbReference type="InterPro" id="IPR002792">
    <property type="entry name" value="TRAM_dom"/>
</dbReference>
<keyword evidence="8" id="KW-1185">Reference proteome</keyword>
<dbReference type="GO" id="GO:0070041">
    <property type="term" value="F:rRNA (uridine-C5-)-methyltransferase activity"/>
    <property type="evidence" value="ECO:0007669"/>
    <property type="project" value="UniProtKB-ARBA"/>
</dbReference>
<evidence type="ECO:0000313" key="7">
    <source>
        <dbReference type="EMBL" id="SHN88232.1"/>
    </source>
</evidence>
<dbReference type="NCBIfam" id="TIGR00479">
    <property type="entry name" value="rumA"/>
    <property type="match status" value="1"/>
</dbReference>
<dbReference type="FunFam" id="3.40.50.150:FF:000009">
    <property type="entry name" value="23S rRNA (Uracil(1939)-C(5))-methyltransferase RlmD"/>
    <property type="match status" value="1"/>
</dbReference>
<evidence type="ECO:0000256" key="4">
    <source>
        <dbReference type="PROSITE-ProRule" id="PRU01024"/>
    </source>
</evidence>
<dbReference type="GO" id="GO:0070475">
    <property type="term" value="P:rRNA base methylation"/>
    <property type="evidence" value="ECO:0007669"/>
    <property type="project" value="TreeGrafter"/>
</dbReference>
<dbReference type="PANTHER" id="PTHR11061">
    <property type="entry name" value="RNA M5U METHYLTRANSFERASE"/>
    <property type="match status" value="1"/>
</dbReference>
<dbReference type="PROSITE" id="PS51687">
    <property type="entry name" value="SAM_MT_RNA_M5U"/>
    <property type="match status" value="1"/>
</dbReference>
<dbReference type="Pfam" id="PF05958">
    <property type="entry name" value="tRNA_U5-meth_tr"/>
    <property type="match status" value="1"/>
</dbReference>
<dbReference type="STRING" id="1121395.SAMN02745215_05226"/>
<feature type="binding site" evidence="4">
    <location>
        <position position="276"/>
    </location>
    <ligand>
        <name>S-adenosyl-L-methionine</name>
        <dbReference type="ChEBI" id="CHEBI:59789"/>
    </ligand>
</feature>
<dbReference type="FunFam" id="2.40.50.140:FF:000097">
    <property type="entry name" value="23S rRNA (uracil(1939)-C(5))-methyltransferase RlmD"/>
    <property type="match status" value="1"/>
</dbReference>
<evidence type="ECO:0000259" key="6">
    <source>
        <dbReference type="PROSITE" id="PS50926"/>
    </source>
</evidence>
<dbReference type="CDD" id="cd02440">
    <property type="entry name" value="AdoMet_MTases"/>
    <property type="match status" value="1"/>
</dbReference>
<dbReference type="RefSeq" id="WP_072775266.1">
    <property type="nucleotide sequence ID" value="NZ_FRDN01000023.1"/>
</dbReference>